<dbReference type="OrthoDB" id="695856at2759"/>
<dbReference type="Proteomes" id="UP000275267">
    <property type="component" value="Unassembled WGS sequence"/>
</dbReference>
<evidence type="ECO:0000313" key="1">
    <source>
        <dbReference type="EMBL" id="RLN16555.1"/>
    </source>
</evidence>
<evidence type="ECO:0000313" key="2">
    <source>
        <dbReference type="Proteomes" id="UP000275267"/>
    </source>
</evidence>
<name>A0A3L6S6F4_PANMI</name>
<accession>A0A3L6S6F4</accession>
<keyword evidence="2" id="KW-1185">Reference proteome</keyword>
<dbReference type="AlphaFoldDB" id="A0A3L6S6F4"/>
<dbReference type="STRING" id="4540.A0A3L6S6F4"/>
<comment type="caution">
    <text evidence="1">The sequence shown here is derived from an EMBL/GenBank/DDBJ whole genome shotgun (WGS) entry which is preliminary data.</text>
</comment>
<proteinExistence type="predicted"/>
<reference evidence="2" key="1">
    <citation type="journal article" date="2019" name="Nat. Commun.">
        <title>The genome of broomcorn millet.</title>
        <authorList>
            <person name="Zou C."/>
            <person name="Miki D."/>
            <person name="Li D."/>
            <person name="Tang Q."/>
            <person name="Xiao L."/>
            <person name="Rajput S."/>
            <person name="Deng P."/>
            <person name="Jia W."/>
            <person name="Huang R."/>
            <person name="Zhang M."/>
            <person name="Sun Y."/>
            <person name="Hu J."/>
            <person name="Fu X."/>
            <person name="Schnable P.S."/>
            <person name="Li F."/>
            <person name="Zhang H."/>
            <person name="Feng B."/>
            <person name="Zhu X."/>
            <person name="Liu R."/>
            <person name="Schnable J.C."/>
            <person name="Zhu J.-K."/>
            <person name="Zhang H."/>
        </authorList>
    </citation>
    <scope>NUCLEOTIDE SEQUENCE [LARGE SCALE GENOMIC DNA]</scope>
</reference>
<protein>
    <submittedName>
        <fullName evidence="1">Uncharacterized protein</fullName>
    </submittedName>
</protein>
<organism evidence="1 2">
    <name type="scientific">Panicum miliaceum</name>
    <name type="common">Proso millet</name>
    <name type="synonym">Broomcorn millet</name>
    <dbReference type="NCBI Taxonomy" id="4540"/>
    <lineage>
        <taxon>Eukaryota</taxon>
        <taxon>Viridiplantae</taxon>
        <taxon>Streptophyta</taxon>
        <taxon>Embryophyta</taxon>
        <taxon>Tracheophyta</taxon>
        <taxon>Spermatophyta</taxon>
        <taxon>Magnoliopsida</taxon>
        <taxon>Liliopsida</taxon>
        <taxon>Poales</taxon>
        <taxon>Poaceae</taxon>
        <taxon>PACMAD clade</taxon>
        <taxon>Panicoideae</taxon>
        <taxon>Panicodae</taxon>
        <taxon>Paniceae</taxon>
        <taxon>Panicinae</taxon>
        <taxon>Panicum</taxon>
        <taxon>Panicum sect. Panicum</taxon>
    </lineage>
</organism>
<gene>
    <name evidence="1" type="ORF">C2845_PM02G28470</name>
</gene>
<sequence length="169" mass="18272">MPGADRVHHAEDSWLDLPSAIAMPSLDTLHLTRAAGRRGTVQQLVTACPRLADLTLEACGGILTELSVRHARLRRLALRCYHDLSAVAADSSELRAFDYHGAVPRRGFLSMQRPPKISLCTLDFCGEEPTGPPELCFLQPFAGVERLHLTPARLGRGVVGHGAGAFSRG</sequence>
<dbReference type="EMBL" id="PQIB02000005">
    <property type="protein sequence ID" value="RLN16555.1"/>
    <property type="molecule type" value="Genomic_DNA"/>
</dbReference>